<evidence type="ECO:0000256" key="1">
    <source>
        <dbReference type="SAM" id="MobiDB-lite"/>
    </source>
</evidence>
<protein>
    <submittedName>
        <fullName evidence="4">Uncharacterized protein</fullName>
    </submittedName>
</protein>
<name>A0A815GDX3_9BILA</name>
<gene>
    <name evidence="4" type="ORF">QVE165_LOCUS33288</name>
</gene>
<evidence type="ECO:0000313" key="5">
    <source>
        <dbReference type="Proteomes" id="UP000663832"/>
    </source>
</evidence>
<reference evidence="4" key="1">
    <citation type="submission" date="2021-02" db="EMBL/GenBank/DDBJ databases">
        <authorList>
            <person name="Nowell W R."/>
        </authorList>
    </citation>
    <scope>NUCLEOTIDE SEQUENCE</scope>
</reference>
<keyword evidence="5" id="KW-1185">Reference proteome</keyword>
<feature type="signal peptide" evidence="3">
    <location>
        <begin position="1"/>
        <end position="20"/>
    </location>
</feature>
<organism evidence="4 5">
    <name type="scientific">Adineta steineri</name>
    <dbReference type="NCBI Taxonomy" id="433720"/>
    <lineage>
        <taxon>Eukaryota</taxon>
        <taxon>Metazoa</taxon>
        <taxon>Spiralia</taxon>
        <taxon>Gnathifera</taxon>
        <taxon>Rotifera</taxon>
        <taxon>Eurotatoria</taxon>
        <taxon>Bdelloidea</taxon>
        <taxon>Adinetida</taxon>
        <taxon>Adinetidae</taxon>
        <taxon>Adineta</taxon>
    </lineage>
</organism>
<feature type="compositionally biased region" description="Low complexity" evidence="1">
    <location>
        <begin position="190"/>
        <end position="209"/>
    </location>
</feature>
<dbReference type="OrthoDB" id="10059136at2759"/>
<keyword evidence="2" id="KW-0472">Membrane</keyword>
<keyword evidence="3" id="KW-0732">Signal</keyword>
<feature type="compositionally biased region" description="Low complexity" evidence="1">
    <location>
        <begin position="147"/>
        <end position="175"/>
    </location>
</feature>
<dbReference type="Proteomes" id="UP000663832">
    <property type="component" value="Unassembled WGS sequence"/>
</dbReference>
<keyword evidence="2" id="KW-1133">Transmembrane helix</keyword>
<feature type="region of interest" description="Disordered" evidence="1">
    <location>
        <begin position="92"/>
        <end position="217"/>
    </location>
</feature>
<dbReference type="EMBL" id="CAJNOM010000303">
    <property type="protein sequence ID" value="CAF1338275.1"/>
    <property type="molecule type" value="Genomic_DNA"/>
</dbReference>
<dbReference type="AlphaFoldDB" id="A0A815GDX3"/>
<comment type="caution">
    <text evidence="4">The sequence shown here is derived from an EMBL/GenBank/DDBJ whole genome shotgun (WGS) entry which is preliminary data.</text>
</comment>
<feature type="transmembrane region" description="Helical" evidence="2">
    <location>
        <begin position="407"/>
        <end position="426"/>
    </location>
</feature>
<keyword evidence="2" id="KW-0812">Transmembrane</keyword>
<accession>A0A815GDX3</accession>
<evidence type="ECO:0000313" key="4">
    <source>
        <dbReference type="EMBL" id="CAF1338275.1"/>
    </source>
</evidence>
<proteinExistence type="predicted"/>
<evidence type="ECO:0000256" key="2">
    <source>
        <dbReference type="SAM" id="Phobius"/>
    </source>
</evidence>
<sequence>MFEIVVPLIVFISILPRINTQISSVCNTLNDLKNNETDESYSSFKLKRLHILCNAMHTPRTVTYKEDTNLIPDFDLTQIDSEYDANQILKRFRRGRGGGGGGGRGGGGGGGGRGGGGGGGGRGGGGGGRGGGGRSGGGRFSGGSRSGGSRIFSGSSSSSSRGGIFSRSGTSGSSSYRVRSALRSMIHKPSSSSSSRIASTIRSSSATGGSKPGIRDTIRKITGSTGSGFRSGGSRFGIGGSGGDVWVRSSKKFLPPAARFGKRYYQRTTYMRTLPAGTGYHTGSRVHYYPVYYGHGHYYGYPPVEKEPPKHINGTPPTVFYCIQEDLNTTLVNKTLDKDGFGVCNVSGNLVTCPVEIECKMSEADICCEDEQGMPYCCGGPIPEEYFSQYGGYADDWKASAENFNTILHFITMMMIMMTTFCFTMWQRRGQ</sequence>
<feature type="chain" id="PRO_5032664614" evidence="3">
    <location>
        <begin position="21"/>
        <end position="431"/>
    </location>
</feature>
<evidence type="ECO:0000256" key="3">
    <source>
        <dbReference type="SAM" id="SignalP"/>
    </source>
</evidence>
<feature type="compositionally biased region" description="Gly residues" evidence="1">
    <location>
        <begin position="97"/>
        <end position="146"/>
    </location>
</feature>